<dbReference type="NCBIfam" id="NF006045">
    <property type="entry name" value="PRK08190.1"/>
    <property type="match status" value="1"/>
</dbReference>
<dbReference type="SUPFAM" id="SSF54637">
    <property type="entry name" value="Thioesterase/thiol ester dehydrase-isomerase"/>
    <property type="match status" value="1"/>
</dbReference>
<dbReference type="AlphaFoldDB" id="A0A291GD24"/>
<dbReference type="InterPro" id="IPR050500">
    <property type="entry name" value="Phos_Acetyltrans/Butyryltrans"/>
</dbReference>
<dbReference type="InterPro" id="IPR029069">
    <property type="entry name" value="HotDog_dom_sf"/>
</dbReference>
<gene>
    <name evidence="4" type="ORF">CEW89_10545</name>
</gene>
<dbReference type="OrthoDB" id="9800237at2"/>
<dbReference type="Gene3D" id="3.10.129.10">
    <property type="entry name" value="Hotdog Thioesterase"/>
    <property type="match status" value="1"/>
</dbReference>
<dbReference type="Pfam" id="PF01515">
    <property type="entry name" value="PTA_PTB"/>
    <property type="match status" value="1"/>
</dbReference>
<dbReference type="STRING" id="1758178.GCA_001550095_03857"/>
<dbReference type="PANTHER" id="PTHR43356:SF2">
    <property type="entry name" value="PHOSPHATE ACETYLTRANSFERASE"/>
    <property type="match status" value="1"/>
</dbReference>
<keyword evidence="5" id="KW-1185">Reference proteome</keyword>
<dbReference type="RefSeq" id="WP_096805879.1">
    <property type="nucleotide sequence ID" value="NZ_CP022196.1"/>
</dbReference>
<evidence type="ECO:0000313" key="5">
    <source>
        <dbReference type="Proteomes" id="UP000217935"/>
    </source>
</evidence>
<dbReference type="PANTHER" id="PTHR43356">
    <property type="entry name" value="PHOSPHATE ACETYLTRANSFERASE"/>
    <property type="match status" value="1"/>
</dbReference>
<dbReference type="KEGG" id="ceh:CEW89_10545"/>
<organism evidence="4 5">
    <name type="scientific">Celeribacter ethanolicus</name>
    <dbReference type="NCBI Taxonomy" id="1758178"/>
    <lineage>
        <taxon>Bacteria</taxon>
        <taxon>Pseudomonadati</taxon>
        <taxon>Pseudomonadota</taxon>
        <taxon>Alphaproteobacteria</taxon>
        <taxon>Rhodobacterales</taxon>
        <taxon>Roseobacteraceae</taxon>
        <taxon>Celeribacter</taxon>
    </lineage>
</organism>
<accession>A0A291GD24</accession>
<evidence type="ECO:0000256" key="1">
    <source>
        <dbReference type="ARBA" id="ARBA00022679"/>
    </source>
</evidence>
<dbReference type="EMBL" id="CP022196">
    <property type="protein sequence ID" value="ATG47960.1"/>
    <property type="molecule type" value="Genomic_DNA"/>
</dbReference>
<reference evidence="4 5" key="1">
    <citation type="submission" date="2017-06" db="EMBL/GenBank/DDBJ databases">
        <title>Celeribacter sp. TSPH2 complete genome sequence.</title>
        <authorList>
            <person name="Woo J.-H."/>
            <person name="Kim H.-S."/>
        </authorList>
    </citation>
    <scope>NUCLEOTIDE SEQUENCE [LARGE SCALE GENOMIC DNA]</scope>
    <source>
        <strain evidence="4 5">TSPH2</strain>
    </source>
</reference>
<dbReference type="GO" id="GO:0016746">
    <property type="term" value="F:acyltransferase activity"/>
    <property type="evidence" value="ECO:0007669"/>
    <property type="project" value="UniProtKB-KW"/>
</dbReference>
<keyword evidence="2" id="KW-0012">Acyltransferase</keyword>
<proteinExistence type="predicted"/>
<evidence type="ECO:0000313" key="4">
    <source>
        <dbReference type="EMBL" id="ATG47960.1"/>
    </source>
</evidence>
<keyword evidence="1" id="KW-0808">Transferase</keyword>
<dbReference type="InterPro" id="IPR002505">
    <property type="entry name" value="PTA_PTB"/>
</dbReference>
<feature type="domain" description="Phosphate acetyl/butaryl transferase" evidence="3">
    <location>
        <begin position="237"/>
        <end position="453"/>
    </location>
</feature>
<dbReference type="SUPFAM" id="SSF53659">
    <property type="entry name" value="Isocitrate/Isopropylmalate dehydrogenase-like"/>
    <property type="match status" value="1"/>
</dbReference>
<name>A0A291GD24_9RHOB</name>
<sequence>MHVTIFENVPFDDLEVGMEAENRRLCVADDLYVFAHASGNLNPLHLPHEDGDKDGKPEAVAPSFWVASQISSVLGNKLPGPGTLYKSQNLRFHARAHAGDELVARVKLIRKTEAGSAVFETSVTLSDGTVLVEGEAEVFAPTEKHSFDIHDVPGLTVESHRHFDKLLEMAEALPTVRMAVVAPEEENSLRGALMAAQHRLIIPVLIGSETKIRSVAGQNGLSLDGVEIVDCPSHPEAAQIAVTMVHEGRASAIMKGHLHTDDLLRPILRSSGGLKTGRRISHIFVMDVPGLSHLLLVTDAAINIAPDLPTKVDIVQNAIDLAQSLRIETPKVGVLSAVETVNPKIPSTLDAAALSKMADRGQITGGMVDGPLAMDNAVSLAAARTKGLKSSVAGQAEILVAPNLESGNMLAKELSFIAHSEAAGVVIGARCPIVLNSRSDSDKSRLASCAVAALHAQRVGVQH</sequence>
<dbReference type="NCBIfam" id="NF008852">
    <property type="entry name" value="PRK11890.1"/>
    <property type="match status" value="1"/>
</dbReference>
<dbReference type="CDD" id="cd03449">
    <property type="entry name" value="R_hydratase"/>
    <property type="match status" value="1"/>
</dbReference>
<protein>
    <submittedName>
        <fullName evidence="4">Enoyl-CoA hydratase</fullName>
    </submittedName>
</protein>
<dbReference type="Gene3D" id="3.40.718.10">
    <property type="entry name" value="Isopropylmalate Dehydrogenase"/>
    <property type="match status" value="1"/>
</dbReference>
<evidence type="ECO:0000256" key="2">
    <source>
        <dbReference type="ARBA" id="ARBA00023315"/>
    </source>
</evidence>
<evidence type="ECO:0000259" key="3">
    <source>
        <dbReference type="Pfam" id="PF01515"/>
    </source>
</evidence>
<dbReference type="Proteomes" id="UP000217935">
    <property type="component" value="Chromosome"/>
</dbReference>